<organism evidence="2 3">
    <name type="scientific">Dethiosulfatibacter aminovorans DSM 17477</name>
    <dbReference type="NCBI Taxonomy" id="1121476"/>
    <lineage>
        <taxon>Bacteria</taxon>
        <taxon>Bacillati</taxon>
        <taxon>Bacillota</taxon>
        <taxon>Tissierellia</taxon>
        <taxon>Dethiosulfatibacter</taxon>
    </lineage>
</organism>
<dbReference type="RefSeq" id="WP_342747103.1">
    <property type="nucleotide sequence ID" value="NZ_FQZL01000017.1"/>
</dbReference>
<protein>
    <submittedName>
        <fullName evidence="2">Glyoxylase, beta-lactamase superfamily II</fullName>
    </submittedName>
</protein>
<keyword evidence="3" id="KW-1185">Reference proteome</keyword>
<dbReference type="InterPro" id="IPR001279">
    <property type="entry name" value="Metallo-B-lactamas"/>
</dbReference>
<accession>A0A1M6IIB8</accession>
<feature type="domain" description="Metallo-beta-lactamase" evidence="1">
    <location>
        <begin position="19"/>
        <end position="208"/>
    </location>
</feature>
<dbReference type="EMBL" id="FQZL01000017">
    <property type="protein sequence ID" value="SHJ34154.1"/>
    <property type="molecule type" value="Genomic_DNA"/>
</dbReference>
<name>A0A1M6IIB8_9FIRM</name>
<dbReference type="SMART" id="SM00849">
    <property type="entry name" value="Lactamase_B"/>
    <property type="match status" value="1"/>
</dbReference>
<evidence type="ECO:0000259" key="1">
    <source>
        <dbReference type="SMART" id="SM00849"/>
    </source>
</evidence>
<gene>
    <name evidence="2" type="ORF">SAMN02745751_02340</name>
</gene>
<dbReference type="Gene3D" id="3.60.15.10">
    <property type="entry name" value="Ribonuclease Z/Hydroxyacylglutathione hydrolase-like"/>
    <property type="match status" value="1"/>
</dbReference>
<dbReference type="Proteomes" id="UP000184052">
    <property type="component" value="Unassembled WGS sequence"/>
</dbReference>
<sequence length="304" mass="34458">MLDIIHVKGNTYCIDTGMTYLPFYKINETDIILLDSGWAKGERDSLDELLDANNFHVSAIINSHSHTDHAGNNAYFKEKYNCIIAMDSFAAHICSSITHLKQYYSGYSLSGVKAHYGNLVFDTDIIIRDEQKSVYINGIKFGIMQTPGHTPGHICITTPDNVAYLGDALITRDVMNGTKLPYAYILSQDLQSKTSLLNLSCKKYIIAHRGITDDIHGLVNENIEFYKGRATKVLNVIARPMTLEDIMRTIVCAWSIHIQSTYKYKVVERMLRFYLEYLLETGAVSLIVENGFLKYVQSTKKNQQ</sequence>
<dbReference type="InterPro" id="IPR050662">
    <property type="entry name" value="Sec-metab_biosynth-thioest"/>
</dbReference>
<dbReference type="STRING" id="1121476.SAMN02745751_02340"/>
<dbReference type="AlphaFoldDB" id="A0A1M6IIB8"/>
<evidence type="ECO:0000313" key="3">
    <source>
        <dbReference type="Proteomes" id="UP000184052"/>
    </source>
</evidence>
<dbReference type="PANTHER" id="PTHR23131">
    <property type="entry name" value="ENDORIBONUCLEASE LACTB2"/>
    <property type="match status" value="1"/>
</dbReference>
<dbReference type="Pfam" id="PF00753">
    <property type="entry name" value="Lactamase_B"/>
    <property type="match status" value="1"/>
</dbReference>
<evidence type="ECO:0000313" key="2">
    <source>
        <dbReference type="EMBL" id="SHJ34154.1"/>
    </source>
</evidence>
<reference evidence="2 3" key="1">
    <citation type="submission" date="2016-11" db="EMBL/GenBank/DDBJ databases">
        <authorList>
            <person name="Jaros S."/>
            <person name="Januszkiewicz K."/>
            <person name="Wedrychowicz H."/>
        </authorList>
    </citation>
    <scope>NUCLEOTIDE SEQUENCE [LARGE SCALE GENOMIC DNA]</scope>
    <source>
        <strain evidence="2 3">DSM 17477</strain>
    </source>
</reference>
<dbReference type="SUPFAM" id="SSF56281">
    <property type="entry name" value="Metallo-hydrolase/oxidoreductase"/>
    <property type="match status" value="1"/>
</dbReference>
<proteinExistence type="predicted"/>
<dbReference type="InterPro" id="IPR036866">
    <property type="entry name" value="RibonucZ/Hydroxyglut_hydro"/>
</dbReference>